<reference evidence="1" key="2">
    <citation type="journal article" date="2021" name="Microbiome">
        <title>Successional dynamics and alternative stable states in a saline activated sludge microbial community over 9 years.</title>
        <authorList>
            <person name="Wang Y."/>
            <person name="Ye J."/>
            <person name="Ju F."/>
            <person name="Liu L."/>
            <person name="Boyd J.A."/>
            <person name="Deng Y."/>
            <person name="Parks D.H."/>
            <person name="Jiang X."/>
            <person name="Yin X."/>
            <person name="Woodcroft B.J."/>
            <person name="Tyson G.W."/>
            <person name="Hugenholtz P."/>
            <person name="Polz M.F."/>
            <person name="Zhang T."/>
        </authorList>
    </citation>
    <scope>NUCLEOTIDE SEQUENCE</scope>
    <source>
        <strain evidence="1">HKST-UBA02</strain>
    </source>
</reference>
<gene>
    <name evidence="1" type="ORF">KC573_01270</name>
</gene>
<name>A0A955LVS1_UNCKA</name>
<dbReference type="Proteomes" id="UP000699691">
    <property type="component" value="Unassembled WGS sequence"/>
</dbReference>
<proteinExistence type="predicted"/>
<sequence length="146" mass="17260">MNDTSLWEQLPYGMPPAVKREFERNDDADLQHHLLQDSVLQFWTDYYIAEKKVFCFEYMGEKIPVNLSDDGILYFAVKSGKNYLLFCLHLDSFKPFRHSTMCFLNCLSRLSKIKNLQPFKRLHTGDLTEVKNYLKGLSQMKMRTSF</sequence>
<accession>A0A955LVS1</accession>
<protein>
    <submittedName>
        <fullName evidence="1">Uncharacterized protein</fullName>
    </submittedName>
</protein>
<comment type="caution">
    <text evidence="1">The sequence shown here is derived from an EMBL/GenBank/DDBJ whole genome shotgun (WGS) entry which is preliminary data.</text>
</comment>
<dbReference type="EMBL" id="JAGQKY010000037">
    <property type="protein sequence ID" value="MCA9397432.1"/>
    <property type="molecule type" value="Genomic_DNA"/>
</dbReference>
<evidence type="ECO:0000313" key="2">
    <source>
        <dbReference type="Proteomes" id="UP000699691"/>
    </source>
</evidence>
<evidence type="ECO:0000313" key="1">
    <source>
        <dbReference type="EMBL" id="MCA9397432.1"/>
    </source>
</evidence>
<dbReference type="AlphaFoldDB" id="A0A955LVS1"/>
<organism evidence="1 2">
    <name type="scientific">candidate division WWE3 bacterium</name>
    <dbReference type="NCBI Taxonomy" id="2053526"/>
    <lineage>
        <taxon>Bacteria</taxon>
        <taxon>Katanobacteria</taxon>
    </lineage>
</organism>
<reference evidence="1" key="1">
    <citation type="submission" date="2020-04" db="EMBL/GenBank/DDBJ databases">
        <authorList>
            <person name="Zhang T."/>
        </authorList>
    </citation>
    <scope>NUCLEOTIDE SEQUENCE</scope>
    <source>
        <strain evidence="1">HKST-UBA02</strain>
    </source>
</reference>